<evidence type="ECO:0000256" key="12">
    <source>
        <dbReference type="RuleBase" id="RU003692"/>
    </source>
</evidence>
<accession>A0A451BM22</accession>
<dbReference type="Gene3D" id="2.40.50.100">
    <property type="match status" value="1"/>
</dbReference>
<dbReference type="Pfam" id="PF02852">
    <property type="entry name" value="Pyr_redox_dim"/>
    <property type="match status" value="1"/>
</dbReference>
<evidence type="ECO:0000256" key="2">
    <source>
        <dbReference type="ARBA" id="ARBA00007532"/>
    </source>
</evidence>
<dbReference type="PROSITE" id="PS00189">
    <property type="entry name" value="LIPOYL"/>
    <property type="match status" value="1"/>
</dbReference>
<name>A0A451BM22_9GAMM</name>
<keyword evidence="6 12" id="KW-0274">FAD</keyword>
<dbReference type="InterPro" id="IPR000089">
    <property type="entry name" value="Biotin_lipoyl"/>
</dbReference>
<dbReference type="PROSITE" id="PS50968">
    <property type="entry name" value="BIOTINYL_LIPOYL"/>
    <property type="match status" value="1"/>
</dbReference>
<dbReference type="GO" id="GO:0004148">
    <property type="term" value="F:dihydrolipoyl dehydrogenase (NADH) activity"/>
    <property type="evidence" value="ECO:0007669"/>
    <property type="project" value="UniProtKB-EC"/>
</dbReference>
<reference evidence="15" key="1">
    <citation type="submission" date="2019-02" db="EMBL/GenBank/DDBJ databases">
        <authorList>
            <person name="Gruber-Vodicka R. H."/>
            <person name="Seah K. B. B."/>
        </authorList>
    </citation>
    <scope>NUCLEOTIDE SEQUENCE</scope>
    <source>
        <strain evidence="15">BECK_S127</strain>
    </source>
</reference>
<dbReference type="InterPro" id="IPR011053">
    <property type="entry name" value="Single_hybrid_motif"/>
</dbReference>
<evidence type="ECO:0000256" key="7">
    <source>
        <dbReference type="ARBA" id="ARBA00023002"/>
    </source>
</evidence>
<dbReference type="SUPFAM" id="SSF51905">
    <property type="entry name" value="FAD/NAD(P)-binding domain"/>
    <property type="match status" value="1"/>
</dbReference>
<dbReference type="InterPro" id="IPR036188">
    <property type="entry name" value="FAD/NAD-bd_sf"/>
</dbReference>
<dbReference type="InterPro" id="IPR006258">
    <property type="entry name" value="Lipoamide_DH"/>
</dbReference>
<evidence type="ECO:0000256" key="1">
    <source>
        <dbReference type="ARBA" id="ARBA00001938"/>
    </source>
</evidence>
<dbReference type="InterPro" id="IPR023753">
    <property type="entry name" value="FAD/NAD-binding_dom"/>
</dbReference>
<dbReference type="GO" id="GO:0006103">
    <property type="term" value="P:2-oxoglutarate metabolic process"/>
    <property type="evidence" value="ECO:0007669"/>
    <property type="project" value="TreeGrafter"/>
</dbReference>
<dbReference type="InterPro" id="IPR012999">
    <property type="entry name" value="Pyr_OxRdtase_I_AS"/>
</dbReference>
<dbReference type="InterPro" id="IPR016156">
    <property type="entry name" value="FAD/NAD-linked_Rdtase_dimer_sf"/>
</dbReference>
<evidence type="ECO:0000256" key="4">
    <source>
        <dbReference type="ARBA" id="ARBA00022630"/>
    </source>
</evidence>
<dbReference type="AlphaFoldDB" id="A0A451BM22"/>
<dbReference type="GO" id="GO:0050660">
    <property type="term" value="F:flavin adenine dinucleotide binding"/>
    <property type="evidence" value="ECO:0007669"/>
    <property type="project" value="InterPro"/>
</dbReference>
<keyword evidence="8 12" id="KW-0520">NAD</keyword>
<proteinExistence type="inferred from homology"/>
<dbReference type="InterPro" id="IPR003016">
    <property type="entry name" value="2-oxoA_DH_lipoyl-BS"/>
</dbReference>
<dbReference type="SUPFAM" id="SSF51230">
    <property type="entry name" value="Single hybrid motif"/>
    <property type="match status" value="1"/>
</dbReference>
<dbReference type="FunFam" id="2.40.50.100:FF:000009">
    <property type="entry name" value="Acetyltransferase component of pyruvate dehydrogenase complex"/>
    <property type="match status" value="1"/>
</dbReference>
<dbReference type="PRINTS" id="PR00368">
    <property type="entry name" value="FADPNR"/>
</dbReference>
<evidence type="ECO:0000256" key="13">
    <source>
        <dbReference type="SAM" id="MobiDB-lite"/>
    </source>
</evidence>
<dbReference type="InterPro" id="IPR050151">
    <property type="entry name" value="Class-I_Pyr_Nuc-Dis_Oxidored"/>
</dbReference>
<dbReference type="InterPro" id="IPR004099">
    <property type="entry name" value="Pyr_nucl-diS_OxRdtase_dimer"/>
</dbReference>
<dbReference type="EMBL" id="CAADHB010000044">
    <property type="protein sequence ID" value="VFK79313.1"/>
    <property type="molecule type" value="Genomic_DNA"/>
</dbReference>
<protein>
    <recommendedName>
        <fullName evidence="3 12">Dihydrolipoyl dehydrogenase</fullName>
        <ecNumber evidence="3 12">1.8.1.4</ecNumber>
    </recommendedName>
</protein>
<dbReference type="Pfam" id="PF00364">
    <property type="entry name" value="Biotin_lipoyl"/>
    <property type="match status" value="1"/>
</dbReference>
<dbReference type="PANTHER" id="PTHR22912">
    <property type="entry name" value="DISULFIDE OXIDOREDUCTASE"/>
    <property type="match status" value="1"/>
</dbReference>
<keyword evidence="5" id="KW-0450">Lipoyl</keyword>
<evidence type="ECO:0000256" key="9">
    <source>
        <dbReference type="ARBA" id="ARBA00023157"/>
    </source>
</evidence>
<dbReference type="CDD" id="cd06849">
    <property type="entry name" value="lipoyl_domain"/>
    <property type="match status" value="1"/>
</dbReference>
<evidence type="ECO:0000256" key="3">
    <source>
        <dbReference type="ARBA" id="ARBA00012608"/>
    </source>
</evidence>
<feature type="region of interest" description="Disordered" evidence="13">
    <location>
        <begin position="79"/>
        <end position="129"/>
    </location>
</feature>
<keyword evidence="9" id="KW-1015">Disulfide bond</keyword>
<evidence type="ECO:0000256" key="11">
    <source>
        <dbReference type="ARBA" id="ARBA00049187"/>
    </source>
</evidence>
<dbReference type="EC" id="1.8.1.4" evidence="3 12"/>
<dbReference type="Gene3D" id="3.50.50.60">
    <property type="entry name" value="FAD/NAD(P)-binding domain"/>
    <property type="match status" value="2"/>
</dbReference>
<dbReference type="Pfam" id="PF07992">
    <property type="entry name" value="Pyr_redox_2"/>
    <property type="match status" value="1"/>
</dbReference>
<dbReference type="PROSITE" id="PS00076">
    <property type="entry name" value="PYRIDINE_REDOX_1"/>
    <property type="match status" value="1"/>
</dbReference>
<keyword evidence="4 12" id="KW-0285">Flavoprotein</keyword>
<dbReference type="Gene3D" id="3.30.390.30">
    <property type="match status" value="1"/>
</dbReference>
<organism evidence="15">
    <name type="scientific">Candidatus Kentrum sp. SD</name>
    <dbReference type="NCBI Taxonomy" id="2126332"/>
    <lineage>
        <taxon>Bacteria</taxon>
        <taxon>Pseudomonadati</taxon>
        <taxon>Pseudomonadota</taxon>
        <taxon>Gammaproteobacteria</taxon>
        <taxon>Candidatus Kentrum</taxon>
    </lineage>
</organism>
<gene>
    <name evidence="15" type="ORF">BECKSD772D_GA0070982_104416</name>
</gene>
<sequence length="604" mass="63972">MSETVLIEVPDIGDFKDVEIIEVLVSAGDRIESGMPLITIESDKASMEIPSPQAGVIKELVVAVGDRISMGSPIASVEIGVTSDNEDTRGNNTSRKLQDAPPGSTGVEKTSQAPPPEAHRQKAESKTTSISADIQADVVVLGAGPGGYTAAFRAADLGRKTVLVERYPALGGVCLNVGCIPSKAYLHVAGVIEDARRMAERGVVFGGPDIDLARLAAWKGRLVNRLAKGIASLAKQRKVTLIQGVGAFSSPNLLTAQTADGPATIAFEHAIIAVGSRAIRIPGFSQDPRIWDSTDALRLQTLPERLLIIGGGVIGLEMATLYNALGSRITIVERQDDLIPGCDGDLVRVFRKHIAKRWENIFTGTGVTDIQPLEEGLRVFFSGEKAPASELFDTVLVSVGRTPNGGKIGAEKAGVHVDERGFIPVDGEQRTNIPHILAIGDVVGQPMLAHKALHEGKVAAEVAAGHAARFDAHAIPSVAYTDPEVAWMGVTENQARAQGILYEKATFPWSASGRALGMDRGDGMTKLLFDKNTRRIIGAGIVGPHAGDLISEAVLALEMGADFEDMGMTIHPHPTLSETLGLSAEMIAGTITDLMPPRRRGRSP</sequence>
<evidence type="ECO:0000256" key="8">
    <source>
        <dbReference type="ARBA" id="ARBA00023027"/>
    </source>
</evidence>
<dbReference type="SUPFAM" id="SSF55424">
    <property type="entry name" value="FAD/NAD-linked reductases, dimerisation (C-terminal) domain"/>
    <property type="match status" value="1"/>
</dbReference>
<evidence type="ECO:0000256" key="6">
    <source>
        <dbReference type="ARBA" id="ARBA00022827"/>
    </source>
</evidence>
<comment type="miscellaneous">
    <text evidence="12">The active site is a redox-active disulfide bond.</text>
</comment>
<keyword evidence="7 12" id="KW-0560">Oxidoreductase</keyword>
<comment type="catalytic activity">
    <reaction evidence="11 12">
        <text>N(6)-[(R)-dihydrolipoyl]-L-lysyl-[protein] + NAD(+) = N(6)-[(R)-lipoyl]-L-lysyl-[protein] + NADH + H(+)</text>
        <dbReference type="Rhea" id="RHEA:15045"/>
        <dbReference type="Rhea" id="RHEA-COMP:10474"/>
        <dbReference type="Rhea" id="RHEA-COMP:10475"/>
        <dbReference type="ChEBI" id="CHEBI:15378"/>
        <dbReference type="ChEBI" id="CHEBI:57540"/>
        <dbReference type="ChEBI" id="CHEBI:57945"/>
        <dbReference type="ChEBI" id="CHEBI:83099"/>
        <dbReference type="ChEBI" id="CHEBI:83100"/>
        <dbReference type="EC" id="1.8.1.4"/>
    </reaction>
</comment>
<feature type="domain" description="Lipoyl-binding" evidence="14">
    <location>
        <begin position="4"/>
        <end position="78"/>
    </location>
</feature>
<keyword evidence="10 12" id="KW-0676">Redox-active center</keyword>
<evidence type="ECO:0000256" key="10">
    <source>
        <dbReference type="ARBA" id="ARBA00023284"/>
    </source>
</evidence>
<evidence type="ECO:0000256" key="5">
    <source>
        <dbReference type="ARBA" id="ARBA00022823"/>
    </source>
</evidence>
<comment type="cofactor">
    <cofactor evidence="1">
        <name>(R)-lipoate</name>
        <dbReference type="ChEBI" id="CHEBI:83088"/>
    </cofactor>
</comment>
<dbReference type="PRINTS" id="PR00411">
    <property type="entry name" value="PNDRDTASEI"/>
</dbReference>
<evidence type="ECO:0000313" key="15">
    <source>
        <dbReference type="EMBL" id="VFK79313.1"/>
    </source>
</evidence>
<dbReference type="FunFam" id="3.30.390.30:FF:000001">
    <property type="entry name" value="Dihydrolipoyl dehydrogenase"/>
    <property type="match status" value="1"/>
</dbReference>
<dbReference type="NCBIfam" id="TIGR01350">
    <property type="entry name" value="lipoamide_DH"/>
    <property type="match status" value="1"/>
</dbReference>
<dbReference type="PANTHER" id="PTHR22912:SF160">
    <property type="entry name" value="DIHYDROLIPOYL DEHYDROGENASE"/>
    <property type="match status" value="1"/>
</dbReference>
<comment type="cofactor">
    <cofactor evidence="12">
        <name>FAD</name>
        <dbReference type="ChEBI" id="CHEBI:57692"/>
    </cofactor>
    <text evidence="12">Binds 1 FAD per subunit.</text>
</comment>
<comment type="similarity">
    <text evidence="2 12">Belongs to the class-I pyridine nucleotide-disulfide oxidoreductase family.</text>
</comment>
<evidence type="ECO:0000259" key="14">
    <source>
        <dbReference type="PROSITE" id="PS50968"/>
    </source>
</evidence>